<sequence>MRISAIALAVALGAAAPVAAVAQEGTVSGAAGGAVTGAVVGGPVGAVVGGVAGAAIGTAVAPPREVREYVVRDTRPSVRYRGEVEVGSTLPADVEVYQVPDSDYSYTVVNDRRYIVSSKRKVVEVVE</sequence>
<dbReference type="AlphaFoldDB" id="A0A7W6D1Z5"/>
<protein>
    <submittedName>
        <fullName evidence="2">Phage tail tape-measure protein</fullName>
    </submittedName>
</protein>
<feature type="signal peptide" evidence="1">
    <location>
        <begin position="1"/>
        <end position="22"/>
    </location>
</feature>
<evidence type="ECO:0000313" key="3">
    <source>
        <dbReference type="Proteomes" id="UP000528964"/>
    </source>
</evidence>
<proteinExistence type="predicted"/>
<gene>
    <name evidence="2" type="ORF">GGR24_001808</name>
</gene>
<feature type="chain" id="PRO_5031194347" evidence="1">
    <location>
        <begin position="23"/>
        <end position="127"/>
    </location>
</feature>
<reference evidence="2 3" key="1">
    <citation type="submission" date="2020-08" db="EMBL/GenBank/DDBJ databases">
        <title>Genomic Encyclopedia of Type Strains, Phase IV (KMG-IV): sequencing the most valuable type-strain genomes for metagenomic binning, comparative biology and taxonomic classification.</title>
        <authorList>
            <person name="Goeker M."/>
        </authorList>
    </citation>
    <scope>NUCLEOTIDE SEQUENCE [LARGE SCALE GENOMIC DNA]</scope>
    <source>
        <strain evidence="2 3">DSM 25481</strain>
    </source>
</reference>
<keyword evidence="1" id="KW-0732">Signal</keyword>
<comment type="caution">
    <text evidence="2">The sequence shown here is derived from an EMBL/GenBank/DDBJ whole genome shotgun (WGS) entry which is preliminary data.</text>
</comment>
<evidence type="ECO:0000313" key="2">
    <source>
        <dbReference type="EMBL" id="MBB3973151.1"/>
    </source>
</evidence>
<accession>A0A7W6D1Z5</accession>
<organism evidence="2 3">
    <name type="scientific">Hansschlegelia beijingensis</name>
    <dbReference type="NCBI Taxonomy" id="1133344"/>
    <lineage>
        <taxon>Bacteria</taxon>
        <taxon>Pseudomonadati</taxon>
        <taxon>Pseudomonadota</taxon>
        <taxon>Alphaproteobacteria</taxon>
        <taxon>Hyphomicrobiales</taxon>
        <taxon>Methylopilaceae</taxon>
        <taxon>Hansschlegelia</taxon>
    </lineage>
</organism>
<dbReference type="EMBL" id="JACIDR010000002">
    <property type="protein sequence ID" value="MBB3973151.1"/>
    <property type="molecule type" value="Genomic_DNA"/>
</dbReference>
<dbReference type="Proteomes" id="UP000528964">
    <property type="component" value="Unassembled WGS sequence"/>
</dbReference>
<dbReference type="InterPro" id="IPR009642">
    <property type="entry name" value="DUF1236"/>
</dbReference>
<dbReference type="RefSeq" id="WP_183394999.1">
    <property type="nucleotide sequence ID" value="NZ_JACIDR010000002.1"/>
</dbReference>
<evidence type="ECO:0000256" key="1">
    <source>
        <dbReference type="SAM" id="SignalP"/>
    </source>
</evidence>
<keyword evidence="3" id="KW-1185">Reference proteome</keyword>
<dbReference type="Pfam" id="PF06823">
    <property type="entry name" value="DUF1236"/>
    <property type="match status" value="1"/>
</dbReference>
<name>A0A7W6D1Z5_9HYPH</name>